<dbReference type="EMBL" id="KK101864">
    <property type="protein sequence ID" value="KIY99382.1"/>
    <property type="molecule type" value="Genomic_DNA"/>
</dbReference>
<accession>A0A0D2JJ87</accession>
<dbReference type="Pfam" id="PF00069">
    <property type="entry name" value="Pkinase"/>
    <property type="match status" value="1"/>
</dbReference>
<protein>
    <recommendedName>
        <fullName evidence="2">Protein kinase domain-containing protein</fullName>
    </recommendedName>
</protein>
<dbReference type="Pfam" id="PF07714">
    <property type="entry name" value="PK_Tyr_Ser-Thr"/>
    <property type="match status" value="1"/>
</dbReference>
<evidence type="ECO:0000313" key="4">
    <source>
        <dbReference type="Proteomes" id="UP000054498"/>
    </source>
</evidence>
<reference evidence="3 4" key="1">
    <citation type="journal article" date="2013" name="BMC Genomics">
        <title>Reconstruction of the lipid metabolism for the microalga Monoraphidium neglectum from its genome sequence reveals characteristics suitable for biofuel production.</title>
        <authorList>
            <person name="Bogen C."/>
            <person name="Al-Dilaimi A."/>
            <person name="Albersmeier A."/>
            <person name="Wichmann J."/>
            <person name="Grundmann M."/>
            <person name="Rupp O."/>
            <person name="Lauersen K.J."/>
            <person name="Blifernez-Klassen O."/>
            <person name="Kalinowski J."/>
            <person name="Goesmann A."/>
            <person name="Mussgnug J.H."/>
            <person name="Kruse O."/>
        </authorList>
    </citation>
    <scope>NUCLEOTIDE SEQUENCE [LARGE SCALE GENOMIC DNA]</scope>
    <source>
        <strain evidence="3 4">SAG 48.87</strain>
    </source>
</reference>
<feature type="region of interest" description="Disordered" evidence="1">
    <location>
        <begin position="136"/>
        <end position="204"/>
    </location>
</feature>
<dbReference type="PANTHER" id="PTHR44329">
    <property type="entry name" value="SERINE/THREONINE-PROTEIN KINASE TNNI3K-RELATED"/>
    <property type="match status" value="1"/>
</dbReference>
<dbReference type="RefSeq" id="XP_013898402.1">
    <property type="nucleotide sequence ID" value="XM_014042948.1"/>
</dbReference>
<feature type="region of interest" description="Disordered" evidence="1">
    <location>
        <begin position="409"/>
        <end position="432"/>
    </location>
</feature>
<evidence type="ECO:0000313" key="3">
    <source>
        <dbReference type="EMBL" id="KIY99382.1"/>
    </source>
</evidence>
<dbReference type="PANTHER" id="PTHR44329:SF25">
    <property type="entry name" value="PROTEIN KINASE DOMAIN-CONTAINING PROTEIN"/>
    <property type="match status" value="1"/>
</dbReference>
<dbReference type="Gene3D" id="3.30.200.20">
    <property type="entry name" value="Phosphorylase Kinase, domain 1"/>
    <property type="match status" value="1"/>
</dbReference>
<dbReference type="SUPFAM" id="SSF56112">
    <property type="entry name" value="Protein kinase-like (PK-like)"/>
    <property type="match status" value="1"/>
</dbReference>
<name>A0A0D2JJ87_9CHLO</name>
<dbReference type="GO" id="GO:0004674">
    <property type="term" value="F:protein serine/threonine kinase activity"/>
    <property type="evidence" value="ECO:0007669"/>
    <property type="project" value="TreeGrafter"/>
</dbReference>
<dbReference type="InterPro" id="IPR008271">
    <property type="entry name" value="Ser/Thr_kinase_AS"/>
</dbReference>
<dbReference type="InterPro" id="IPR011009">
    <property type="entry name" value="Kinase-like_dom_sf"/>
</dbReference>
<sequence>MALTERFSKHSASFWREAALLADLNHPNVLRFYGVITDAPTQPGGGGSGSVIGGGGGGAAADSAAVVRGGSLAQFLRAGRSPLPLRLRCELALQAANGLAYLHELRIVHFDLKPDNLLLDGPAALVLAAAQAHEAAAPPRGGGGGGGGGPGTPVGGGGGSGAFGGGAGPEALMGSAEPGGGGGGHPGALHKRGSSAASGVTGTGTGSEAALAQAVVAGWVPTVKVADFGLSKHKLNSYVSSCRDLRGTLPYMAPELVADPERVSEKADVWSMGVVMWEMLMREMPYQDLTPQQILMGLMCGNLHLDVPSWCDAEWRGLLEACLEPNPGNRPSMKELARQLEAIRDQQAAQHAAADAAEGLLSRRASSSGGTGLVAAGAGAGAAVAAAAAAVAAAQDAVSAAGAAAAHMQHHQRVVMQQQQRPHAHTHHHHDY</sequence>
<organism evidence="3 4">
    <name type="scientific">Monoraphidium neglectum</name>
    <dbReference type="NCBI Taxonomy" id="145388"/>
    <lineage>
        <taxon>Eukaryota</taxon>
        <taxon>Viridiplantae</taxon>
        <taxon>Chlorophyta</taxon>
        <taxon>core chlorophytes</taxon>
        <taxon>Chlorophyceae</taxon>
        <taxon>CS clade</taxon>
        <taxon>Sphaeropleales</taxon>
        <taxon>Selenastraceae</taxon>
        <taxon>Monoraphidium</taxon>
    </lineage>
</organism>
<feature type="compositionally biased region" description="Low complexity" evidence="1">
    <location>
        <begin position="194"/>
        <end position="204"/>
    </location>
</feature>
<evidence type="ECO:0000256" key="1">
    <source>
        <dbReference type="SAM" id="MobiDB-lite"/>
    </source>
</evidence>
<dbReference type="GO" id="GO:0005524">
    <property type="term" value="F:ATP binding"/>
    <property type="evidence" value="ECO:0007669"/>
    <property type="project" value="InterPro"/>
</dbReference>
<dbReference type="AlphaFoldDB" id="A0A0D2JJ87"/>
<feature type="compositionally biased region" description="Gly residues" evidence="1">
    <location>
        <begin position="177"/>
        <end position="186"/>
    </location>
</feature>
<dbReference type="PROSITE" id="PS00108">
    <property type="entry name" value="PROTEIN_KINASE_ST"/>
    <property type="match status" value="1"/>
</dbReference>
<proteinExistence type="predicted"/>
<dbReference type="Proteomes" id="UP000054498">
    <property type="component" value="Unassembled WGS sequence"/>
</dbReference>
<dbReference type="InterPro" id="IPR000719">
    <property type="entry name" value="Prot_kinase_dom"/>
</dbReference>
<dbReference type="STRING" id="145388.A0A0D2JJ87"/>
<dbReference type="KEGG" id="mng:MNEG_8576"/>
<dbReference type="InterPro" id="IPR051681">
    <property type="entry name" value="Ser/Thr_Kinases-Pseudokinases"/>
</dbReference>
<evidence type="ECO:0000259" key="2">
    <source>
        <dbReference type="PROSITE" id="PS50011"/>
    </source>
</evidence>
<dbReference type="Gene3D" id="1.10.510.10">
    <property type="entry name" value="Transferase(Phosphotransferase) domain 1"/>
    <property type="match status" value="1"/>
</dbReference>
<dbReference type="InterPro" id="IPR001245">
    <property type="entry name" value="Ser-Thr/Tyr_kinase_cat_dom"/>
</dbReference>
<dbReference type="GeneID" id="25741452"/>
<gene>
    <name evidence="3" type="ORF">MNEG_8576</name>
</gene>
<feature type="compositionally biased region" description="Basic residues" evidence="1">
    <location>
        <begin position="422"/>
        <end position="432"/>
    </location>
</feature>
<dbReference type="PROSITE" id="PS50011">
    <property type="entry name" value="PROTEIN_KINASE_DOM"/>
    <property type="match status" value="1"/>
</dbReference>
<dbReference type="SMART" id="SM00220">
    <property type="entry name" value="S_TKc"/>
    <property type="match status" value="1"/>
</dbReference>
<feature type="domain" description="Protein kinase" evidence="2">
    <location>
        <begin position="1"/>
        <end position="343"/>
    </location>
</feature>
<feature type="compositionally biased region" description="Gly residues" evidence="1">
    <location>
        <begin position="140"/>
        <end position="168"/>
    </location>
</feature>
<keyword evidence="4" id="KW-1185">Reference proteome</keyword>
<dbReference type="OrthoDB" id="537002at2759"/>